<comment type="catalytic activity">
    <reaction evidence="8">
        <text>L-seryl-[protein] + ATP = O-phospho-L-seryl-[protein] + ADP + H(+)</text>
        <dbReference type="Rhea" id="RHEA:17989"/>
        <dbReference type="Rhea" id="RHEA-COMP:9863"/>
        <dbReference type="Rhea" id="RHEA-COMP:11604"/>
        <dbReference type="ChEBI" id="CHEBI:15378"/>
        <dbReference type="ChEBI" id="CHEBI:29999"/>
        <dbReference type="ChEBI" id="CHEBI:30616"/>
        <dbReference type="ChEBI" id="CHEBI:83421"/>
        <dbReference type="ChEBI" id="CHEBI:456216"/>
        <dbReference type="EC" id="2.7.11.1"/>
    </reaction>
</comment>
<dbReference type="STRING" id="1071378.G0W674"/>
<dbReference type="Proteomes" id="UP000000689">
    <property type="component" value="Chromosome 2"/>
</dbReference>
<dbReference type="Gene3D" id="1.10.510.10">
    <property type="entry name" value="Transferase(Phosphotransferase) domain 1"/>
    <property type="match status" value="1"/>
</dbReference>
<feature type="region of interest" description="Disordered" evidence="10">
    <location>
        <begin position="659"/>
        <end position="684"/>
    </location>
</feature>
<dbReference type="PROSITE" id="PS00108">
    <property type="entry name" value="PROTEIN_KINASE_ST"/>
    <property type="match status" value="1"/>
</dbReference>
<feature type="compositionally biased region" description="Low complexity" evidence="10">
    <location>
        <begin position="125"/>
        <end position="137"/>
    </location>
</feature>
<feature type="compositionally biased region" description="Polar residues" evidence="10">
    <location>
        <begin position="837"/>
        <end position="849"/>
    </location>
</feature>
<dbReference type="CDD" id="cd14008">
    <property type="entry name" value="STKc_LKB1_CaMKK"/>
    <property type="match status" value="1"/>
</dbReference>
<feature type="compositionally biased region" description="Low complexity" evidence="10">
    <location>
        <begin position="904"/>
        <end position="923"/>
    </location>
</feature>
<evidence type="ECO:0000313" key="13">
    <source>
        <dbReference type="Proteomes" id="UP000000689"/>
    </source>
</evidence>
<comment type="catalytic activity">
    <reaction evidence="7">
        <text>L-threonyl-[protein] + ATP = O-phospho-L-threonyl-[protein] + ADP + H(+)</text>
        <dbReference type="Rhea" id="RHEA:46608"/>
        <dbReference type="Rhea" id="RHEA-COMP:11060"/>
        <dbReference type="Rhea" id="RHEA-COMP:11605"/>
        <dbReference type="ChEBI" id="CHEBI:15378"/>
        <dbReference type="ChEBI" id="CHEBI:30013"/>
        <dbReference type="ChEBI" id="CHEBI:30616"/>
        <dbReference type="ChEBI" id="CHEBI:61977"/>
        <dbReference type="ChEBI" id="CHEBI:456216"/>
        <dbReference type="EC" id="2.7.11.1"/>
    </reaction>
</comment>
<dbReference type="AlphaFoldDB" id="G0W674"/>
<dbReference type="SMART" id="SM00220">
    <property type="entry name" value="S_TKc"/>
    <property type="match status" value="1"/>
</dbReference>
<dbReference type="PANTHER" id="PTHR24346">
    <property type="entry name" value="MAP/MICROTUBULE AFFINITY-REGULATING KINASE"/>
    <property type="match status" value="1"/>
</dbReference>
<evidence type="ECO:0000256" key="9">
    <source>
        <dbReference type="PROSITE-ProRule" id="PRU10141"/>
    </source>
</evidence>
<keyword evidence="2" id="KW-0723">Serine/threonine-protein kinase</keyword>
<evidence type="ECO:0000256" key="2">
    <source>
        <dbReference type="ARBA" id="ARBA00022527"/>
    </source>
</evidence>
<dbReference type="GO" id="GO:0042149">
    <property type="term" value="P:cellular response to glucose starvation"/>
    <property type="evidence" value="ECO:0007669"/>
    <property type="project" value="EnsemblFungi"/>
</dbReference>
<dbReference type="OrthoDB" id="68483at2759"/>
<dbReference type="GO" id="GO:0005524">
    <property type="term" value="F:ATP binding"/>
    <property type="evidence" value="ECO:0007669"/>
    <property type="project" value="UniProtKB-UniRule"/>
</dbReference>
<dbReference type="GO" id="GO:0005979">
    <property type="term" value="P:regulation of glycogen biosynthetic process"/>
    <property type="evidence" value="ECO:0007669"/>
    <property type="project" value="EnsemblFungi"/>
</dbReference>
<dbReference type="InterPro" id="IPR008271">
    <property type="entry name" value="Ser/Thr_kinase_AS"/>
</dbReference>
<dbReference type="FunFam" id="3.30.200.20:FF:000206">
    <property type="entry name" value="Serine/threonine-protein kinase Ssp1"/>
    <property type="match status" value="1"/>
</dbReference>
<feature type="region of interest" description="Disordered" evidence="10">
    <location>
        <begin position="121"/>
        <end position="141"/>
    </location>
</feature>
<feature type="region of interest" description="Disordered" evidence="10">
    <location>
        <begin position="614"/>
        <end position="636"/>
    </location>
</feature>
<sequence length="1276" mass="141594">MSTPNIHGHEELDIPPDLQLELSLSENNSDCSLKKMINTTTTNDNIHCINTDNNTNTTHSNNNKSATIIPRISSLHSNKNLEKNSIASSSAESLNILLERQRVRQLNHPQHQSHIKAPASSLIYNNNNNGNNNTSNNDRGFSSFNSKFATLDNDLATVRPQVKETNRISLTYDPISKRKVLNTYEIIRELGHGQHGKVKLARDLITNNLVAIKIVDRHEKLSFSKRFKSSFSSSSSPSSHKKNKKDEKIKREIAIMKKLHHKHVVKLIEVLDDSNSRKIYLVLEYCSNGEIKGCPKDVLETEARGPPLLSFQSTREIIRGVILGLEYLHYQGIIHRDIKPANLLVDQNGTVKISDFGVSLALRTTSTSTHSSGSSNGSTLPTSTNSSFVSNNNNNTMNTNNNSSIPNSEDESIDEVELAKTAGTPAFFAPEICLGEDAFTKFNFQKNDLFKGSSISFMIDIWALGITMYCLLFGMLPFISEYELDLFEKIINDPLKFPSFEELSSNNVSFISCGQEYELAKDVLNRLLEKNPSKRITIPELKKHPFICWDFDHASESHDQSFITSKIQEKDMFQSDQKNLFEKISISKHELKNAVSGVGKKIKESILKSIPLKKRDGTSTTSVTTEPSSNDLEGYATNNNSDLSVIVSEGSVVTDINEMTKSKKLKSPPQAPPLLGSSNDDKTCSTNNDTEFTNEFSTDYTDHNINASSNNSSHTLPYKQDIANTLQDYDTKHESNNVVNLPINSSFASLDSFYIDNYAMSKIGMNSDFSPAGTPRIEDNNGPHSNYALASKHSTVSINTSSSNLDFYNLGIPSRRTEVLSQRPSSRNSPNLSRSQFSFSKRVSPSVLDSRNSARSNSRTRSRSKSGSKPSLSPGSHMRLSQTFTPFSVSNKENSKSKSKSKSKSTSNSKLTQKSNPSSLKSSPTPPKFQESPKRLYSLSPPILYSQYNSNDQVPNKLSVKKGNFNFHDGHEMKSGCSERSNSISNSDNSYAGSSSTSSYSIDGSISETDSLPFEFGYDSENGSVLSLHDLPNINEVHTYLKTHRASSLTSSSSSSGSSESNDNVNDSGTSEEEELYLNLGNNSTSRRGQRPSESPVATATALNHNSANNNNYRYGNTSTYLHEGGGHSETTISFSRDTDRETLRDNTSLKLDNSSNSLVDGRNLRLYQNSPKATLSLQTGRDHFDNSNATDNMTGNDNQRMAQSRNLLKAVLDSTKNERRRSSVACITQDCEGERENHEAYEPKQPLRIGRSPFIKQLNLEDDKVRSHSVPLHKK</sequence>
<keyword evidence="6 9" id="KW-0067">ATP-binding</keyword>
<name>G0W674_NAUDC</name>
<dbReference type="eggNOG" id="KOG0585">
    <property type="taxonomic scope" value="Eukaryota"/>
</dbReference>
<evidence type="ECO:0000256" key="4">
    <source>
        <dbReference type="ARBA" id="ARBA00022741"/>
    </source>
</evidence>
<dbReference type="HOGENOM" id="CLU_003784_0_0_1"/>
<dbReference type="GO" id="GO:0005737">
    <property type="term" value="C:cytoplasm"/>
    <property type="evidence" value="ECO:0007669"/>
    <property type="project" value="EnsemblFungi"/>
</dbReference>
<dbReference type="Gene3D" id="3.30.200.20">
    <property type="entry name" value="Phosphorylase Kinase, domain 1"/>
    <property type="match status" value="1"/>
</dbReference>
<evidence type="ECO:0000256" key="10">
    <source>
        <dbReference type="SAM" id="MobiDB-lite"/>
    </source>
</evidence>
<dbReference type="SUPFAM" id="SSF56112">
    <property type="entry name" value="Protein kinase-like (PK-like)"/>
    <property type="match status" value="1"/>
</dbReference>
<dbReference type="InterPro" id="IPR011009">
    <property type="entry name" value="Kinase-like_dom_sf"/>
</dbReference>
<dbReference type="GeneID" id="11498290"/>
<evidence type="ECO:0000256" key="5">
    <source>
        <dbReference type="ARBA" id="ARBA00022777"/>
    </source>
</evidence>
<dbReference type="KEGG" id="ndi:NDAI_0B02500"/>
<protein>
    <recommendedName>
        <fullName evidence="1">non-specific serine/threonine protein kinase</fullName>
        <ecNumber evidence="1">2.7.11.1</ecNumber>
    </recommendedName>
</protein>
<evidence type="ECO:0000256" key="8">
    <source>
        <dbReference type="ARBA" id="ARBA00048679"/>
    </source>
</evidence>
<feature type="region of interest" description="Disordered" evidence="10">
    <location>
        <begin position="1048"/>
        <end position="1126"/>
    </location>
</feature>
<dbReference type="GO" id="GO:0090329">
    <property type="term" value="P:regulation of DNA-templated DNA replication"/>
    <property type="evidence" value="ECO:0007669"/>
    <property type="project" value="EnsemblFungi"/>
</dbReference>
<evidence type="ECO:0000256" key="6">
    <source>
        <dbReference type="ARBA" id="ARBA00022840"/>
    </source>
</evidence>
<dbReference type="InterPro" id="IPR017441">
    <property type="entry name" value="Protein_kinase_ATP_BS"/>
</dbReference>
<reference evidence="12 13" key="1">
    <citation type="journal article" date="2011" name="Proc. Natl. Acad. Sci. U.S.A.">
        <title>Evolutionary erosion of yeast sex chromosomes by mating-type switching accidents.</title>
        <authorList>
            <person name="Gordon J.L."/>
            <person name="Armisen D."/>
            <person name="Proux-Wera E."/>
            <person name="Oheigeartaigh S.S."/>
            <person name="Byrne K.P."/>
            <person name="Wolfe K.H."/>
        </authorList>
    </citation>
    <scope>NUCLEOTIDE SEQUENCE [LARGE SCALE GENOMIC DNA]</scope>
    <source>
        <strain evidence="13">ATCC 10597 / BCRC 20456 / CBS 421 / NBRC 0211 / NRRL Y-12639</strain>
    </source>
</reference>
<feature type="region of interest" description="Disordered" evidence="10">
    <location>
        <begin position="971"/>
        <end position="1004"/>
    </location>
</feature>
<evidence type="ECO:0000256" key="7">
    <source>
        <dbReference type="ARBA" id="ARBA00047899"/>
    </source>
</evidence>
<feature type="compositionally biased region" description="Low complexity" evidence="10">
    <location>
        <begin position="1098"/>
        <end position="1121"/>
    </location>
</feature>
<keyword evidence="5" id="KW-0418">Kinase</keyword>
<feature type="compositionally biased region" description="Low complexity" evidence="10">
    <location>
        <begin position="1048"/>
        <end position="1061"/>
    </location>
</feature>
<dbReference type="EC" id="2.7.11.1" evidence="1"/>
<dbReference type="PROSITE" id="PS00107">
    <property type="entry name" value="PROTEIN_KINASE_ATP"/>
    <property type="match status" value="1"/>
</dbReference>
<feature type="region of interest" description="Disordered" evidence="10">
    <location>
        <begin position="366"/>
        <end position="409"/>
    </location>
</feature>
<evidence type="ECO:0000256" key="3">
    <source>
        <dbReference type="ARBA" id="ARBA00022679"/>
    </source>
</evidence>
<keyword evidence="13" id="KW-1185">Reference proteome</keyword>
<dbReference type="RefSeq" id="XP_003668528.1">
    <property type="nucleotide sequence ID" value="XM_003668480.1"/>
</dbReference>
<feature type="region of interest" description="Disordered" evidence="10">
    <location>
        <begin position="228"/>
        <end position="247"/>
    </location>
</feature>
<organism evidence="12 13">
    <name type="scientific">Naumovozyma dairenensis (strain ATCC 10597 / BCRC 20456 / CBS 421 / NBRC 0211 / NRRL Y-12639)</name>
    <name type="common">Saccharomyces dairenensis</name>
    <dbReference type="NCBI Taxonomy" id="1071378"/>
    <lineage>
        <taxon>Eukaryota</taxon>
        <taxon>Fungi</taxon>
        <taxon>Dikarya</taxon>
        <taxon>Ascomycota</taxon>
        <taxon>Saccharomycotina</taxon>
        <taxon>Saccharomycetes</taxon>
        <taxon>Saccharomycetales</taxon>
        <taxon>Saccharomycetaceae</taxon>
        <taxon>Naumovozyma</taxon>
    </lineage>
</organism>
<dbReference type="Pfam" id="PF00069">
    <property type="entry name" value="Pkinase"/>
    <property type="match status" value="2"/>
</dbReference>
<gene>
    <name evidence="12" type="primary">NDAI0B02500</name>
    <name evidence="12" type="ordered locus">NDAI_0B02500</name>
</gene>
<dbReference type="GO" id="GO:2000220">
    <property type="term" value="P:regulation of pseudohyphal growth"/>
    <property type="evidence" value="ECO:0007669"/>
    <property type="project" value="EnsemblFungi"/>
</dbReference>
<keyword evidence="4 9" id="KW-0547">Nucleotide-binding</keyword>
<feature type="region of interest" description="Disordered" evidence="10">
    <location>
        <begin position="818"/>
        <end position="934"/>
    </location>
</feature>
<feature type="compositionally biased region" description="Low complexity" evidence="10">
    <location>
        <begin position="229"/>
        <end position="238"/>
    </location>
</feature>
<feature type="compositionally biased region" description="Low complexity" evidence="10">
    <location>
        <begin position="820"/>
        <end position="836"/>
    </location>
</feature>
<feature type="compositionally biased region" description="Low complexity" evidence="10">
    <location>
        <begin position="983"/>
        <end position="1004"/>
    </location>
</feature>
<dbReference type="GO" id="GO:0004674">
    <property type="term" value="F:protein serine/threonine kinase activity"/>
    <property type="evidence" value="ECO:0007669"/>
    <property type="project" value="UniProtKB-KW"/>
</dbReference>
<dbReference type="GO" id="GO:0035556">
    <property type="term" value="P:intracellular signal transduction"/>
    <property type="evidence" value="ECO:0007669"/>
    <property type="project" value="TreeGrafter"/>
</dbReference>
<evidence type="ECO:0000313" key="12">
    <source>
        <dbReference type="EMBL" id="CCD23285.1"/>
    </source>
</evidence>
<dbReference type="OMA" id="CISFMID"/>
<dbReference type="PANTHER" id="PTHR24346:SF77">
    <property type="entry name" value="SERINE THREONINE PROTEIN KINASE"/>
    <property type="match status" value="1"/>
</dbReference>
<evidence type="ECO:0000259" key="11">
    <source>
        <dbReference type="PROSITE" id="PS50011"/>
    </source>
</evidence>
<dbReference type="GO" id="GO:1900180">
    <property type="term" value="P:regulation of protein localization to nucleus"/>
    <property type="evidence" value="ECO:0007669"/>
    <property type="project" value="EnsemblFungi"/>
</dbReference>
<dbReference type="PROSITE" id="PS50011">
    <property type="entry name" value="PROTEIN_KINASE_DOM"/>
    <property type="match status" value="1"/>
</dbReference>
<feature type="binding site" evidence="9">
    <location>
        <position position="213"/>
    </location>
    <ligand>
        <name>ATP</name>
        <dbReference type="ChEBI" id="CHEBI:30616"/>
    </ligand>
</feature>
<feature type="compositionally biased region" description="Low complexity" evidence="10">
    <location>
        <begin position="618"/>
        <end position="629"/>
    </location>
</feature>
<keyword evidence="3" id="KW-0808">Transferase</keyword>
<dbReference type="InterPro" id="IPR000719">
    <property type="entry name" value="Prot_kinase_dom"/>
</dbReference>
<dbReference type="EMBL" id="HE580268">
    <property type="protein sequence ID" value="CCD23285.1"/>
    <property type="molecule type" value="Genomic_DNA"/>
</dbReference>
<accession>G0W674</accession>
<feature type="domain" description="Protein kinase" evidence="11">
    <location>
        <begin position="184"/>
        <end position="547"/>
    </location>
</feature>
<evidence type="ECO:0000256" key="1">
    <source>
        <dbReference type="ARBA" id="ARBA00012513"/>
    </source>
</evidence>
<proteinExistence type="predicted"/>
<feature type="compositionally biased region" description="Low complexity" evidence="10">
    <location>
        <begin position="867"/>
        <end position="876"/>
    </location>
</feature>
<feature type="compositionally biased region" description="Low complexity" evidence="10">
    <location>
        <begin position="366"/>
        <end position="407"/>
    </location>
</feature>